<dbReference type="GO" id="GO:0045171">
    <property type="term" value="C:intercellular bridge"/>
    <property type="evidence" value="ECO:0007669"/>
    <property type="project" value="Ensembl"/>
</dbReference>
<feature type="compositionally biased region" description="Polar residues" evidence="1">
    <location>
        <begin position="1589"/>
        <end position="1620"/>
    </location>
</feature>
<feature type="compositionally biased region" description="Basic and acidic residues" evidence="1">
    <location>
        <begin position="1478"/>
        <end position="1489"/>
    </location>
</feature>
<feature type="compositionally biased region" description="Polar residues" evidence="1">
    <location>
        <begin position="1017"/>
        <end position="1030"/>
    </location>
</feature>
<dbReference type="Bgee" id="ENSCJAG00000009362">
    <property type="expression patterns" value="Expressed in frontal cortex and 6 other cell types or tissues"/>
</dbReference>
<dbReference type="PANTHER" id="PTHR22042:SF3">
    <property type="entry name" value="RIKEN CDNA 2900026A02 GENE"/>
    <property type="match status" value="1"/>
</dbReference>
<feature type="compositionally biased region" description="Basic and acidic residues" evidence="1">
    <location>
        <begin position="1719"/>
        <end position="1729"/>
    </location>
</feature>
<sequence>MESGLRTLRTLSHASKPFCFNPDADCLPNVLSCLFRLFSNCLSVLDVPKPHGCTTVAMATRVEVGSITPLTAVPGLGEIGKEDTLTRTYFLQAGDASGAPPARILEAKSPLRSPARLLPLPRLTPKPFSKEQDVKSPVPSLRPGSTGPSPSGGPSEEPATKDLDKRMPGLVGQEVGSGEDLRAGSSLFSKAVFLGPGSNTMILFETTKSGPTLGKVVSEGAEEAKPGMSGSRPEVATKPALPTRKPAGTLPRSAPPSRDIKLPIPQEDAGQDQPPSKASSVEDTAQPTVEPRPRLKRRPVSTIFTESIQPPKPGPSAVATVGKVPPTPPEKTWVRKPRPLSMDLTARFENKEALLRKVADEGSGTTAGDTAGLERPRAERKLDQECSVKAEAPLHDPDSDFLEVAKKIRERKEKMLLKQETGSPRAPGGSARVTPSNDQHPWEEKAKMDLEPEKAAESPLPRLGRGLELAEVKSRADDGEAPAPAGGEWVSRRSVRKCISLFRKDSTSALAVGSEPPLATPASPSVAPEMEKGVVSVQERIKGWAAESSEAKPEVRRRTFQARPLSADLTKLFSSSASSNEVKYEKSAELSGELPKEPREKQKEGHGLDKRCIPRSPWKCGTLQEKSRRTEQTVSSNQDPGSRRGKSSVEAPCPSDIAQEEDGQSFQTVRATVFEHHVERHTVAEQSGRGLSTIPGGTADACVSEHRPRPEMGSWLARDPPDMTKLNKENSRGFDHPEMEKLGRTALLNGELRPYHMPLREKYLLAERLSNDPSVKPLDNPPTSQRIEPTYDVVHAVGERVHSEAVSPAPEEKAVTLRSRRSWLKDRQLSQEVIPADLECGLEGQAGSVQRASLIWEARGMPEASGSKSPKWIGGAVVSSHKATAVGGEEHCAPGAAPGRAVKAAIWETQHEGPEGARSKPGAGARGLPQGCLLDPPSRATSGPSDSQARTHTDAFSVQKGPFVVAAREGDPGPALVPQPAVKMRKASPTDQRMDRWRRRTLPHNVKFDTFSSLVPENSSQVGHRQTEYVSPSALRKPQLSHSRVETQEVSPGASWDQTSLAVKQGSPVEPKATFFAVTYQIPTTQKAKGVVLSGAENLLEHSRKITPPSSPHSFTSTLVPLGHEEALEMAGSQMWTKGREHENVSVSKTLKPTDHPSSLGARILDPFSGRIIDVDALRSHRGSEDNPHLQNDRKESGNKVSPSGETPQTTPTLRSRPKDLPVGRKTDVISETFPGKIRDGYRSSVLDIDALMAEYQELSLKVPGEAQERRRSPTAESSTLPRERPGQPGRVEQRRRSLKEMPDAGGLWKPASSAEINHSFTPGPGRQLAETPEAAMATKSSPPFWALPHSAPSEKYPGVSVSPISADPRKKTLGFAEDDRKAFASKHHVAKCQNYPAESKPSGREDLSSGVRVSPKLSPTDQKKGTPRKSTRRGEEGSVAHWGDHPHDCGWGPLDIKRAYSEKGPPANIREGLSIMHEARERRREQPRGRPSLTGENSEAKMGPCWWESGTRDSQKVLPRDLEKGDAPQEKERLLQQMSPVALVPRRSHSFSKDRRSGPFVDQLKQCFSRRPTEAKDTDTLVHEADSQYGTWTEQHQSGESLATESPDSSATSTRKQPPSSRLSSLSSQTEHTSAGDQYDCSREQRSTSVDRSSTDLESTDGMEGPPPPDACPSKRVDDFSFIDQTSVLDSSALKTRVQLSKRSRRRAPISHSLRRSRFSESESRSPLEDETDNMWMFKDSTEEKSPRKEDSDEEETPSKAERTPVSHPQRMPAFPGMDPAVLKAQLHKRPEVDSPGETPSWAPQPKTPKSPFQPGALGSRVLPSSMDKDERSDEPSPQWLKELKSKKRQSLYENQV</sequence>
<dbReference type="InParanoid" id="F7IHB8"/>
<feature type="compositionally biased region" description="Basic and acidic residues" evidence="1">
    <location>
        <begin position="1179"/>
        <end position="1198"/>
    </location>
</feature>
<feature type="region of interest" description="Disordered" evidence="1">
    <location>
        <begin position="219"/>
        <end position="338"/>
    </location>
</feature>
<feature type="region of interest" description="Disordered" evidence="1">
    <location>
        <begin position="357"/>
        <end position="381"/>
    </location>
</feature>
<dbReference type="InterPro" id="IPR032764">
    <property type="entry name" value="Tankyrase-bd_C"/>
</dbReference>
<feature type="compositionally biased region" description="Low complexity" evidence="1">
    <location>
        <begin position="116"/>
        <end position="127"/>
    </location>
</feature>
<dbReference type="GO" id="GO:0005929">
    <property type="term" value="C:cilium"/>
    <property type="evidence" value="ECO:0007669"/>
    <property type="project" value="Ensembl"/>
</dbReference>
<dbReference type="InterPro" id="IPR040006">
    <property type="entry name" value="TNKS1BP1-like"/>
</dbReference>
<feature type="compositionally biased region" description="Basic residues" evidence="1">
    <location>
        <begin position="1701"/>
        <end position="1718"/>
    </location>
</feature>
<feature type="compositionally biased region" description="Low complexity" evidence="1">
    <location>
        <begin position="143"/>
        <end position="155"/>
    </location>
</feature>
<feature type="region of interest" description="Disordered" evidence="1">
    <location>
        <begin position="116"/>
        <end position="181"/>
    </location>
</feature>
<feature type="compositionally biased region" description="Basic and acidic residues" evidence="1">
    <location>
        <begin position="1741"/>
        <end position="1766"/>
    </location>
</feature>
<feature type="compositionally biased region" description="Basic and acidic residues" evidence="1">
    <location>
        <begin position="440"/>
        <end position="456"/>
    </location>
</feature>
<feature type="region of interest" description="Disordered" evidence="1">
    <location>
        <begin position="412"/>
        <end position="465"/>
    </location>
</feature>
<gene>
    <name evidence="3" type="primary">KIAA1671</name>
</gene>
<feature type="region of interest" description="Disordered" evidence="1">
    <location>
        <begin position="1017"/>
        <end position="1041"/>
    </location>
</feature>
<dbReference type="FunCoup" id="F7IHB8">
    <property type="interactions" value="1074"/>
</dbReference>
<dbReference type="GO" id="GO:0015630">
    <property type="term" value="C:microtubule cytoskeleton"/>
    <property type="evidence" value="ECO:0007669"/>
    <property type="project" value="Ensembl"/>
</dbReference>
<feature type="compositionally biased region" description="Basic and acidic residues" evidence="1">
    <location>
        <begin position="719"/>
        <end position="738"/>
    </location>
</feature>
<feature type="compositionally biased region" description="Polar residues" evidence="1">
    <location>
        <begin position="572"/>
        <end position="581"/>
    </location>
</feature>
<feature type="compositionally biased region" description="Polar residues" evidence="1">
    <location>
        <begin position="1199"/>
        <end position="1214"/>
    </location>
</feature>
<dbReference type="Ensembl" id="ENSCJAT00000018126.4">
    <property type="protein sequence ID" value="ENSCJAP00000017139.4"/>
    <property type="gene ID" value="ENSCJAG00000009362.5"/>
</dbReference>
<dbReference type="SMART" id="SM01319">
    <property type="entry name" value="Tankyrase_bdg_C"/>
    <property type="match status" value="1"/>
</dbReference>
<feature type="domain" description="Tankyrase 1-binding protein C-terminal" evidence="2">
    <location>
        <begin position="1678"/>
        <end position="1849"/>
    </location>
</feature>
<organism evidence="3 4">
    <name type="scientific">Callithrix jacchus</name>
    <name type="common">White-tufted-ear marmoset</name>
    <name type="synonym">Simia Jacchus</name>
    <dbReference type="NCBI Taxonomy" id="9483"/>
    <lineage>
        <taxon>Eukaryota</taxon>
        <taxon>Metazoa</taxon>
        <taxon>Chordata</taxon>
        <taxon>Craniata</taxon>
        <taxon>Vertebrata</taxon>
        <taxon>Euteleostomi</taxon>
        <taxon>Mammalia</taxon>
        <taxon>Eutheria</taxon>
        <taxon>Euarchontoglires</taxon>
        <taxon>Primates</taxon>
        <taxon>Haplorrhini</taxon>
        <taxon>Platyrrhini</taxon>
        <taxon>Cebidae</taxon>
        <taxon>Callitrichinae</taxon>
        <taxon>Callithrix</taxon>
        <taxon>Callithrix</taxon>
    </lineage>
</organism>
<feature type="compositionally biased region" description="Basic and acidic residues" evidence="1">
    <location>
        <begin position="582"/>
        <end position="612"/>
    </location>
</feature>
<feature type="compositionally biased region" description="Polar residues" evidence="1">
    <location>
        <begin position="939"/>
        <end position="952"/>
    </location>
</feature>
<proteinExistence type="predicted"/>
<dbReference type="Proteomes" id="UP000008225">
    <property type="component" value="Chromosome 1"/>
</dbReference>
<accession>F7IHB8</accession>
<dbReference type="Pfam" id="PF15327">
    <property type="entry name" value="Tankyrase_bdg_C"/>
    <property type="match status" value="1"/>
</dbReference>
<feature type="compositionally biased region" description="Basic and acidic residues" evidence="1">
    <location>
        <begin position="1217"/>
        <end position="1228"/>
    </location>
</feature>
<feature type="compositionally biased region" description="Basic and acidic residues" evidence="1">
    <location>
        <begin position="158"/>
        <end position="167"/>
    </location>
</feature>
<feature type="region of interest" description="Disordered" evidence="1">
    <location>
        <begin position="546"/>
        <end position="665"/>
    </location>
</feature>
<feature type="region of interest" description="Disordered" evidence="1">
    <location>
        <begin position="1137"/>
        <end position="1163"/>
    </location>
</feature>
<dbReference type="PANTHER" id="PTHR22042">
    <property type="entry name" value="TANKYRASE 1 BINDING PROTEIN"/>
    <property type="match status" value="1"/>
</dbReference>
<reference evidence="3" key="2">
    <citation type="submission" date="2025-08" db="UniProtKB">
        <authorList>
            <consortium name="Ensembl"/>
        </authorList>
    </citation>
    <scope>IDENTIFICATION</scope>
</reference>
<evidence type="ECO:0000313" key="3">
    <source>
        <dbReference type="Ensembl" id="ENSCJAP00000017139.4"/>
    </source>
</evidence>
<name>F7IHB8_CALJA</name>
<feature type="compositionally biased region" description="Basic and acidic residues" evidence="1">
    <location>
        <begin position="1433"/>
        <end position="1449"/>
    </location>
</feature>
<feature type="region of interest" description="Disordered" evidence="1">
    <location>
        <begin position="911"/>
        <end position="952"/>
    </location>
</feature>
<feature type="compositionally biased region" description="Basic and acidic residues" evidence="1">
    <location>
        <begin position="1511"/>
        <end position="1535"/>
    </location>
</feature>
<feature type="region of interest" description="Disordered" evidence="1">
    <location>
        <begin position="1179"/>
        <end position="1228"/>
    </location>
</feature>
<feature type="compositionally biased region" description="Basic and acidic residues" evidence="1">
    <location>
        <begin position="1282"/>
        <end position="1303"/>
    </location>
</feature>
<feature type="compositionally biased region" description="Basic and acidic residues" evidence="1">
    <location>
        <begin position="1572"/>
        <end position="1587"/>
    </location>
</feature>
<feature type="region of interest" description="Disordered" evidence="1">
    <location>
        <begin position="1263"/>
        <end position="1858"/>
    </location>
</feature>
<reference evidence="3" key="3">
    <citation type="submission" date="2025-09" db="UniProtKB">
        <authorList>
            <consortium name="Ensembl"/>
        </authorList>
    </citation>
    <scope>IDENTIFICATION</scope>
</reference>
<reference evidence="3" key="1">
    <citation type="submission" date="2009-03" db="EMBL/GenBank/DDBJ databases">
        <authorList>
            <person name="Warren W."/>
            <person name="Ye L."/>
            <person name="Minx P."/>
            <person name="Worley K."/>
            <person name="Gibbs R."/>
            <person name="Wilson R.K."/>
        </authorList>
    </citation>
    <scope>NUCLEOTIDE SEQUENCE [LARGE SCALE GENOMIC DNA]</scope>
</reference>
<feature type="compositionally biased region" description="Basic and acidic residues" evidence="1">
    <location>
        <begin position="372"/>
        <end position="381"/>
    </location>
</feature>
<evidence type="ECO:0000256" key="1">
    <source>
        <dbReference type="SAM" id="MobiDB-lite"/>
    </source>
</evidence>
<dbReference type="STRING" id="9483.ENSCJAP00000017139"/>
<protein>
    <submittedName>
        <fullName evidence="3">KIAA1671</fullName>
    </submittedName>
</protein>
<feature type="region of interest" description="Disordered" evidence="1">
    <location>
        <begin position="970"/>
        <end position="993"/>
    </location>
</feature>
<feature type="region of interest" description="Disordered" evidence="1">
    <location>
        <begin position="680"/>
        <end position="738"/>
    </location>
</feature>
<evidence type="ECO:0000313" key="4">
    <source>
        <dbReference type="Proteomes" id="UP000008225"/>
    </source>
</evidence>
<evidence type="ECO:0000259" key="2">
    <source>
        <dbReference type="SMART" id="SM01319"/>
    </source>
</evidence>
<feature type="compositionally biased region" description="Polar residues" evidence="1">
    <location>
        <begin position="273"/>
        <end position="287"/>
    </location>
</feature>
<feature type="region of interest" description="Disordered" evidence="1">
    <location>
        <begin position="511"/>
        <end position="533"/>
    </location>
</feature>
<feature type="compositionally biased region" description="Polar residues" evidence="1">
    <location>
        <begin position="1684"/>
        <end position="1700"/>
    </location>
</feature>
<dbReference type="GeneTree" id="ENSGT00940000154184"/>
<keyword evidence="4" id="KW-1185">Reference proteome</keyword>
<dbReference type="OMA" id="ADQSGHC"/>